<dbReference type="EMBL" id="WTVA01000015">
    <property type="protein sequence ID" value="MZR23382.1"/>
    <property type="molecule type" value="Genomic_DNA"/>
</dbReference>
<dbReference type="AlphaFoldDB" id="A0A845MIE9"/>
<keyword evidence="2" id="KW-1133">Transmembrane helix</keyword>
<dbReference type="Proteomes" id="UP000445696">
    <property type="component" value="Unassembled WGS sequence"/>
</dbReference>
<evidence type="ECO:0000313" key="4">
    <source>
        <dbReference type="Proteomes" id="UP000445696"/>
    </source>
</evidence>
<gene>
    <name evidence="3" type="ORF">GQF03_13675</name>
</gene>
<dbReference type="InterPro" id="IPR003425">
    <property type="entry name" value="CCB3/YggT"/>
</dbReference>
<dbReference type="OrthoDB" id="9814445at2"/>
<dbReference type="GO" id="GO:0016020">
    <property type="term" value="C:membrane"/>
    <property type="evidence" value="ECO:0007669"/>
    <property type="project" value="InterPro"/>
</dbReference>
<feature type="transmembrane region" description="Helical" evidence="2">
    <location>
        <begin position="67"/>
        <end position="87"/>
    </location>
</feature>
<dbReference type="PANTHER" id="PTHR33219">
    <property type="entry name" value="YLMG HOMOLOG PROTEIN 2, CHLOROPLASTIC"/>
    <property type="match status" value="1"/>
</dbReference>
<comment type="similarity">
    <text evidence="1">Belongs to the YggT family.</text>
</comment>
<comment type="caution">
    <text evidence="3">The sequence shown here is derived from an EMBL/GenBank/DDBJ whole genome shotgun (WGS) entry which is preliminary data.</text>
</comment>
<protein>
    <submittedName>
        <fullName evidence="3">YggT family protein</fullName>
    </submittedName>
</protein>
<keyword evidence="4" id="KW-1185">Reference proteome</keyword>
<evidence type="ECO:0000313" key="3">
    <source>
        <dbReference type="EMBL" id="MZR23382.1"/>
    </source>
</evidence>
<dbReference type="Pfam" id="PF02325">
    <property type="entry name" value="CCB3_YggT"/>
    <property type="match status" value="1"/>
</dbReference>
<keyword evidence="2" id="KW-0472">Membrane</keyword>
<dbReference type="RefSeq" id="WP_161339857.1">
    <property type="nucleotide sequence ID" value="NZ_JBHSDG010000003.1"/>
</dbReference>
<reference evidence="3 4" key="1">
    <citation type="journal article" date="2014" name="Int. J. Syst. Evol. Microbiol.">
        <title>Sneathiella chungangensis sp. nov., isolated from a marine sand, and emended description of the genus Sneathiella.</title>
        <authorList>
            <person name="Siamphan C."/>
            <person name="Kim H."/>
            <person name="Lee J.S."/>
            <person name="Kim W."/>
        </authorList>
    </citation>
    <scope>NUCLEOTIDE SEQUENCE [LARGE SCALE GENOMIC DNA]</scope>
    <source>
        <strain evidence="3 4">KCTC 32476</strain>
    </source>
</reference>
<proteinExistence type="inferred from homology"/>
<feature type="transmembrane region" description="Helical" evidence="2">
    <location>
        <begin position="6"/>
        <end position="30"/>
    </location>
</feature>
<evidence type="ECO:0000256" key="1">
    <source>
        <dbReference type="ARBA" id="ARBA00010894"/>
    </source>
</evidence>
<organism evidence="3 4">
    <name type="scientific">Sneathiella chungangensis</name>
    <dbReference type="NCBI Taxonomy" id="1418234"/>
    <lineage>
        <taxon>Bacteria</taxon>
        <taxon>Pseudomonadati</taxon>
        <taxon>Pseudomonadota</taxon>
        <taxon>Alphaproteobacteria</taxon>
        <taxon>Sneathiellales</taxon>
        <taxon>Sneathiellaceae</taxon>
        <taxon>Sneathiella</taxon>
    </lineage>
</organism>
<keyword evidence="2" id="KW-0812">Transmembrane</keyword>
<evidence type="ECO:0000256" key="2">
    <source>
        <dbReference type="SAM" id="Phobius"/>
    </source>
</evidence>
<accession>A0A845MIE9</accession>
<sequence>MTSLLLLISAIINIFIWLLIANAILSWLVAFNVVNTSNQFVSTVGNFLYRITEPPLRPIRKVIPTMGGLDVSPVILILLLIFLRNLLFEYAPQMM</sequence>
<dbReference type="PANTHER" id="PTHR33219:SF14">
    <property type="entry name" value="PROTEIN COFACTOR ASSEMBLY OF COMPLEX C SUBUNIT B CCB3, CHLOROPLASTIC-RELATED"/>
    <property type="match status" value="1"/>
</dbReference>
<name>A0A845MIE9_9PROT</name>